<reference evidence="1 2" key="1">
    <citation type="submission" date="2024-05" db="EMBL/GenBank/DDBJ databases">
        <title>Genome sequencing and assembly of Indian major carp, Cirrhinus mrigala (Hamilton, 1822).</title>
        <authorList>
            <person name="Mohindra V."/>
            <person name="Chowdhury L.M."/>
            <person name="Lal K."/>
            <person name="Jena J.K."/>
        </authorList>
    </citation>
    <scope>NUCLEOTIDE SEQUENCE [LARGE SCALE GENOMIC DNA]</scope>
    <source>
        <strain evidence="1">CM1030</strain>
        <tissue evidence="1">Blood</tissue>
    </source>
</reference>
<comment type="caution">
    <text evidence="1">The sequence shown here is derived from an EMBL/GenBank/DDBJ whole genome shotgun (WGS) entry which is preliminary data.</text>
</comment>
<dbReference type="AlphaFoldDB" id="A0ABD0QJW4"/>
<dbReference type="EMBL" id="JAMKFB020000008">
    <property type="protein sequence ID" value="KAL0186177.1"/>
    <property type="molecule type" value="Genomic_DNA"/>
</dbReference>
<evidence type="ECO:0000313" key="1">
    <source>
        <dbReference type="EMBL" id="KAL0186177.1"/>
    </source>
</evidence>
<sequence length="75" mass="8304">LYDLSRQIPQLKKDIQDGLLKMLSLVLMHKPLRHPGMPKGLAYQLASPSLTNIPEASDVGSITLALRTLGSFEFE</sequence>
<feature type="non-terminal residue" evidence="1">
    <location>
        <position position="1"/>
    </location>
</feature>
<protein>
    <submittedName>
        <fullName evidence="1">Uncharacterized protein</fullName>
    </submittedName>
</protein>
<accession>A0ABD0QJW4</accession>
<evidence type="ECO:0000313" key="2">
    <source>
        <dbReference type="Proteomes" id="UP001529510"/>
    </source>
</evidence>
<gene>
    <name evidence="1" type="ORF">M9458_017847</name>
</gene>
<feature type="non-terminal residue" evidence="1">
    <location>
        <position position="75"/>
    </location>
</feature>
<proteinExistence type="predicted"/>
<organism evidence="1 2">
    <name type="scientific">Cirrhinus mrigala</name>
    <name type="common">Mrigala</name>
    <dbReference type="NCBI Taxonomy" id="683832"/>
    <lineage>
        <taxon>Eukaryota</taxon>
        <taxon>Metazoa</taxon>
        <taxon>Chordata</taxon>
        <taxon>Craniata</taxon>
        <taxon>Vertebrata</taxon>
        <taxon>Euteleostomi</taxon>
        <taxon>Actinopterygii</taxon>
        <taxon>Neopterygii</taxon>
        <taxon>Teleostei</taxon>
        <taxon>Ostariophysi</taxon>
        <taxon>Cypriniformes</taxon>
        <taxon>Cyprinidae</taxon>
        <taxon>Labeoninae</taxon>
        <taxon>Labeonini</taxon>
        <taxon>Cirrhinus</taxon>
    </lineage>
</organism>
<name>A0ABD0QJW4_CIRMR</name>
<dbReference type="Proteomes" id="UP001529510">
    <property type="component" value="Unassembled WGS sequence"/>
</dbReference>
<keyword evidence="2" id="KW-1185">Reference proteome</keyword>